<evidence type="ECO:0000313" key="3">
    <source>
        <dbReference type="EMBL" id="GHI49282.1"/>
    </source>
</evidence>
<protein>
    <recommendedName>
        <fullName evidence="2">Type ISP restriction-modification enzyme LLaBIII C-terminal specificity domain-containing protein</fullName>
    </recommendedName>
</protein>
<name>A0AA37C2K3_9ACTN</name>
<dbReference type="EMBL" id="BNDZ01000005">
    <property type="protein sequence ID" value="GHI49282.1"/>
    <property type="molecule type" value="Genomic_DNA"/>
</dbReference>
<reference evidence="3" key="1">
    <citation type="submission" date="2022-09" db="EMBL/GenBank/DDBJ databases">
        <title>Whole genome shotgun sequence of Streptomyces albidoflavus NBRC 12854.</title>
        <authorList>
            <person name="Komaki H."/>
            <person name="Tamura T."/>
        </authorList>
    </citation>
    <scope>NUCLEOTIDE SEQUENCE</scope>
    <source>
        <strain evidence="3">NBRC 12854</strain>
    </source>
</reference>
<dbReference type="InterPro" id="IPR041635">
    <property type="entry name" value="Type_ISP_LLaBIII_C"/>
</dbReference>
<organism evidence="3 4">
    <name type="scientific">Streptomyces albidoflavus</name>
    <dbReference type="NCBI Taxonomy" id="1886"/>
    <lineage>
        <taxon>Bacteria</taxon>
        <taxon>Bacillati</taxon>
        <taxon>Actinomycetota</taxon>
        <taxon>Actinomycetes</taxon>
        <taxon>Kitasatosporales</taxon>
        <taxon>Streptomycetaceae</taxon>
        <taxon>Streptomyces</taxon>
        <taxon>Streptomyces albidoflavus group</taxon>
    </lineage>
</organism>
<evidence type="ECO:0000313" key="4">
    <source>
        <dbReference type="Proteomes" id="UP001051844"/>
    </source>
</evidence>
<accession>A0AA37C2K3</accession>
<evidence type="ECO:0000256" key="1">
    <source>
        <dbReference type="SAM" id="MobiDB-lite"/>
    </source>
</evidence>
<feature type="domain" description="Type ISP restriction-modification enzyme LLaBIII C-terminal specificity" evidence="2">
    <location>
        <begin position="215"/>
        <end position="341"/>
    </location>
</feature>
<dbReference type="Pfam" id="PF18135">
    <property type="entry name" value="Type_ISP_C"/>
    <property type="match status" value="2"/>
</dbReference>
<comment type="caution">
    <text evidence="3">The sequence shown here is derived from an EMBL/GenBank/DDBJ whole genome shotgun (WGS) entry which is preliminary data.</text>
</comment>
<dbReference type="AlphaFoldDB" id="A0AA37C2K3"/>
<feature type="domain" description="Type ISP restriction-modification enzyme LLaBIII C-terminal specificity" evidence="2">
    <location>
        <begin position="18"/>
        <end position="202"/>
    </location>
</feature>
<sequence>MSERGGGGAGRRGVRLAKLMPWSVAPWRPGRDWPLAAEPETLRRRWRALAEAEGERREELFGPTRARTTRSSVAPLPGRTTATGRLARGPGPCPEPVRVLDGPFDARWLLPDHRLLDTARPELWRAHGPHSRYLLETGPGGPPLLATALLPTGRNPYGRARPVRPLHRGPDPADPNLAPGLLPYLAKELGLPVSAGDVFAWIVCAAVPGAGGCEVPLPRQAREWEAGVAWGATALALLAPLDGDRPRLPGGRRPYVRAPLVPVPAGEEGPYPVAYDAESESLMVGGGRIAPVPPGAWEFTCGGVRVLAEWVARRTALGAPGTLEGLAPGEWPQERTRELLELITVLALLAEAEASRPEVAGPVLGEAELRAAGVLPVPAAARRPGPALAVREEGPEGQSALW</sequence>
<dbReference type="Proteomes" id="UP001051844">
    <property type="component" value="Unassembled WGS sequence"/>
</dbReference>
<gene>
    <name evidence="3" type="ORF">ScoT_54560</name>
</gene>
<proteinExistence type="predicted"/>
<feature type="region of interest" description="Disordered" evidence="1">
    <location>
        <begin position="68"/>
        <end position="93"/>
    </location>
</feature>
<evidence type="ECO:0000259" key="2">
    <source>
        <dbReference type="Pfam" id="PF18135"/>
    </source>
</evidence>